<keyword evidence="2" id="KW-0238">DNA-binding</keyword>
<keyword evidence="1" id="KW-0805">Transcription regulation</keyword>
<protein>
    <recommendedName>
        <fullName evidence="4">HTH araC/xylS-type domain-containing protein</fullName>
    </recommendedName>
</protein>
<dbReference type="PROSITE" id="PS01124">
    <property type="entry name" value="HTH_ARAC_FAMILY_2"/>
    <property type="match status" value="1"/>
</dbReference>
<evidence type="ECO:0000313" key="5">
    <source>
        <dbReference type="EMBL" id="KOS12036.1"/>
    </source>
</evidence>
<name>A0A0M8MGK2_9MICO</name>
<dbReference type="GO" id="GO:0003700">
    <property type="term" value="F:DNA-binding transcription factor activity"/>
    <property type="evidence" value="ECO:0007669"/>
    <property type="project" value="InterPro"/>
</dbReference>
<dbReference type="SMART" id="SM00342">
    <property type="entry name" value="HTH_ARAC"/>
    <property type="match status" value="1"/>
</dbReference>
<evidence type="ECO:0000259" key="4">
    <source>
        <dbReference type="PROSITE" id="PS01124"/>
    </source>
</evidence>
<dbReference type="InterPro" id="IPR009057">
    <property type="entry name" value="Homeodomain-like_sf"/>
</dbReference>
<dbReference type="KEGG" id="mcw:A8L33_05245"/>
<keyword evidence="3" id="KW-0804">Transcription</keyword>
<accession>A0A0M8MGK2</accession>
<dbReference type="Gene3D" id="1.10.10.60">
    <property type="entry name" value="Homeodomain-like"/>
    <property type="match status" value="1"/>
</dbReference>
<dbReference type="GO" id="GO:0043565">
    <property type="term" value="F:sequence-specific DNA binding"/>
    <property type="evidence" value="ECO:0007669"/>
    <property type="project" value="InterPro"/>
</dbReference>
<dbReference type="EMBL" id="LAVO01000001">
    <property type="protein sequence ID" value="KOS12036.1"/>
    <property type="molecule type" value="Genomic_DNA"/>
</dbReference>
<dbReference type="InterPro" id="IPR050204">
    <property type="entry name" value="AraC_XylS_family_regulators"/>
</dbReference>
<dbReference type="SUPFAM" id="SSF46689">
    <property type="entry name" value="Homeodomain-like"/>
    <property type="match status" value="2"/>
</dbReference>
<feature type="domain" description="HTH araC/xylS-type" evidence="4">
    <location>
        <begin position="211"/>
        <end position="310"/>
    </location>
</feature>
<proteinExistence type="predicted"/>
<organism evidence="5 6">
    <name type="scientific">Microbacterium aurantiacum</name>
    <dbReference type="NCBI Taxonomy" id="162393"/>
    <lineage>
        <taxon>Bacteria</taxon>
        <taxon>Bacillati</taxon>
        <taxon>Actinomycetota</taxon>
        <taxon>Actinomycetes</taxon>
        <taxon>Micrococcales</taxon>
        <taxon>Microbacteriaceae</taxon>
        <taxon>Microbacterium</taxon>
    </lineage>
</organism>
<dbReference type="OrthoDB" id="5464689at2"/>
<dbReference type="Pfam" id="PF12833">
    <property type="entry name" value="HTH_18"/>
    <property type="match status" value="1"/>
</dbReference>
<evidence type="ECO:0000256" key="1">
    <source>
        <dbReference type="ARBA" id="ARBA00023015"/>
    </source>
</evidence>
<evidence type="ECO:0000256" key="3">
    <source>
        <dbReference type="ARBA" id="ARBA00023163"/>
    </source>
</evidence>
<evidence type="ECO:0000313" key="6">
    <source>
        <dbReference type="Proteomes" id="UP000037737"/>
    </source>
</evidence>
<dbReference type="Proteomes" id="UP000037737">
    <property type="component" value="Unassembled WGS sequence"/>
</dbReference>
<keyword evidence="6" id="KW-1185">Reference proteome</keyword>
<dbReference type="PROSITE" id="PS00041">
    <property type="entry name" value="HTH_ARAC_FAMILY_1"/>
    <property type="match status" value="1"/>
</dbReference>
<dbReference type="InterPro" id="IPR018062">
    <property type="entry name" value="HTH_AraC-typ_CS"/>
</dbReference>
<dbReference type="PATRIC" id="fig|84292.3.peg.219"/>
<evidence type="ECO:0000256" key="2">
    <source>
        <dbReference type="ARBA" id="ARBA00023125"/>
    </source>
</evidence>
<dbReference type="PANTHER" id="PTHR46796:SF12">
    <property type="entry name" value="HTH-TYPE DNA-BINDING TRANSCRIPTIONAL ACTIVATOR EUTR"/>
    <property type="match status" value="1"/>
</dbReference>
<reference evidence="5" key="1">
    <citation type="submission" date="2015-04" db="EMBL/GenBank/DDBJ databases">
        <title>Complete genome sequence of Microbacterium chocolatum SIT 101, a bacterium enantioselectively hydrolyzing mesomeric diesters.</title>
        <authorList>
            <person name="Li X."/>
            <person name="Xu Y."/>
        </authorList>
    </citation>
    <scope>NUCLEOTIDE SEQUENCE [LARGE SCALE GENOMIC DNA]</scope>
    <source>
        <strain evidence="5">SIT 101</strain>
    </source>
</reference>
<gene>
    <name evidence="5" type="ORF">XI38_01040</name>
</gene>
<dbReference type="AlphaFoldDB" id="A0A0M8MGK2"/>
<comment type="caution">
    <text evidence="5">The sequence shown here is derived from an EMBL/GenBank/DDBJ whole genome shotgun (WGS) entry which is preliminary data.</text>
</comment>
<dbReference type="InterPro" id="IPR018060">
    <property type="entry name" value="HTH_AraC"/>
</dbReference>
<sequence>MARRSSLSTHGIDDVEQTWQEVVPSAQLRTIAESRVRFDWVASTLEGAAVLSYQLGAGAGAEIEPRDQLVFCRVDAPRGRLATATGTRDLSRPWVSSEAPLQVSWEGHARVSALVFDREFAEPLARQIVGDDRLALRVHDIVPGPDDARQWERVYRHVMLSMGDTGTEVATLGEAGLRRHALVSSLLAFDTSFRRAADASAQRRGAPASVRRAISFMESHAGDPATVDDIARAARMSTRGLQAAFRRELGTTPAAYLRRVRLAGAREELERHDHAAIAEISARWGFATPSRFAAAYRAEYGMTPRQTPPAR</sequence>
<dbReference type="PANTHER" id="PTHR46796">
    <property type="entry name" value="HTH-TYPE TRANSCRIPTIONAL ACTIVATOR RHAS-RELATED"/>
    <property type="match status" value="1"/>
</dbReference>